<protein>
    <recommendedName>
        <fullName evidence="4">Glutamate--cysteine ligase modifier subunit</fullName>
    </recommendedName>
</protein>
<accession>A0A316VT14</accession>
<dbReference type="GO" id="GO:0030234">
    <property type="term" value="F:enzyme regulator activity"/>
    <property type="evidence" value="ECO:0007669"/>
    <property type="project" value="TreeGrafter"/>
</dbReference>
<dbReference type="OrthoDB" id="5596051at2759"/>
<dbReference type="GO" id="GO:0017109">
    <property type="term" value="C:glutamate-cysteine ligase complex"/>
    <property type="evidence" value="ECO:0007669"/>
    <property type="project" value="TreeGrafter"/>
</dbReference>
<dbReference type="STRING" id="1522189.A0A316VT14"/>
<dbReference type="InterPro" id="IPR032963">
    <property type="entry name" value="Gclm"/>
</dbReference>
<dbReference type="GO" id="GO:0035226">
    <property type="term" value="F:glutamate-cysteine ligase catalytic subunit binding"/>
    <property type="evidence" value="ECO:0007669"/>
    <property type="project" value="InterPro"/>
</dbReference>
<feature type="region of interest" description="Disordered" evidence="1">
    <location>
        <begin position="74"/>
        <end position="128"/>
    </location>
</feature>
<keyword evidence="3" id="KW-1185">Reference proteome</keyword>
<gene>
    <name evidence="2" type="ORF">IE81DRAFT_326648</name>
</gene>
<organism evidence="2 3">
    <name type="scientific">Ceraceosorus guamensis</name>
    <dbReference type="NCBI Taxonomy" id="1522189"/>
    <lineage>
        <taxon>Eukaryota</taxon>
        <taxon>Fungi</taxon>
        <taxon>Dikarya</taxon>
        <taxon>Basidiomycota</taxon>
        <taxon>Ustilaginomycotina</taxon>
        <taxon>Exobasidiomycetes</taxon>
        <taxon>Ceraceosorales</taxon>
        <taxon>Ceraceosoraceae</taxon>
        <taxon>Ceraceosorus</taxon>
    </lineage>
</organism>
<evidence type="ECO:0008006" key="4">
    <source>
        <dbReference type="Google" id="ProtNLM"/>
    </source>
</evidence>
<dbReference type="PANTHER" id="PTHR13295:SF4">
    <property type="entry name" value="GLUTAMATE--CYSTEINE LIGASE REGULATORY SUBUNIT"/>
    <property type="match status" value="1"/>
</dbReference>
<feature type="compositionally biased region" description="Low complexity" evidence="1">
    <location>
        <begin position="76"/>
        <end position="106"/>
    </location>
</feature>
<dbReference type="AlphaFoldDB" id="A0A316VT14"/>
<dbReference type="EMBL" id="KZ819474">
    <property type="protein sequence ID" value="PWN39351.1"/>
    <property type="molecule type" value="Genomic_DNA"/>
</dbReference>
<dbReference type="GO" id="GO:0006750">
    <property type="term" value="P:glutathione biosynthetic process"/>
    <property type="evidence" value="ECO:0007669"/>
    <property type="project" value="InterPro"/>
</dbReference>
<dbReference type="GeneID" id="37036746"/>
<dbReference type="Proteomes" id="UP000245783">
    <property type="component" value="Unassembled WGS sequence"/>
</dbReference>
<evidence type="ECO:0000313" key="3">
    <source>
        <dbReference type="Proteomes" id="UP000245783"/>
    </source>
</evidence>
<evidence type="ECO:0000256" key="1">
    <source>
        <dbReference type="SAM" id="MobiDB-lite"/>
    </source>
</evidence>
<name>A0A316VT14_9BASI</name>
<proteinExistence type="predicted"/>
<dbReference type="InParanoid" id="A0A316VT14"/>
<dbReference type="PANTHER" id="PTHR13295">
    <property type="entry name" value="GLUTAMATE CYSTEINE LIGASE REGULATORY SUBUNIT"/>
    <property type="match status" value="1"/>
</dbReference>
<dbReference type="RefSeq" id="XP_025366511.1">
    <property type="nucleotide sequence ID" value="XM_025514876.1"/>
</dbReference>
<reference evidence="2 3" key="1">
    <citation type="journal article" date="2018" name="Mol. Biol. Evol.">
        <title>Broad Genomic Sampling Reveals a Smut Pathogenic Ancestry of the Fungal Clade Ustilaginomycotina.</title>
        <authorList>
            <person name="Kijpornyongpan T."/>
            <person name="Mondo S.J."/>
            <person name="Barry K."/>
            <person name="Sandor L."/>
            <person name="Lee J."/>
            <person name="Lipzen A."/>
            <person name="Pangilinan J."/>
            <person name="LaButti K."/>
            <person name="Hainaut M."/>
            <person name="Henrissat B."/>
            <person name="Grigoriev I.V."/>
            <person name="Spatafora J.W."/>
            <person name="Aime M.C."/>
        </authorList>
    </citation>
    <scope>NUCLEOTIDE SEQUENCE [LARGE SCALE GENOMIC DNA]</scope>
    <source>
        <strain evidence="2 3">MCA 4658</strain>
    </source>
</reference>
<sequence>MTSHNSSSSCSSAYPTTLVLHTHDASRPLKPSSYGALSHALHETLHFALDGNIEDWALDTRPRRAPCGPAEEFHISQATPSVSTSSTAPAGPSSSSSSLVVPTSNSNGAQESDVKPRPGFVRPPTSLEEDREYISYATSSIKSHHSSSPSTRLWLPHPSSIAADRSPDPCAAGGSRDALDVTAKFFCLGKDPQNAPEYGTSGVGQWFQEALDALSSSTGILTVDQVILEFPRLKLGGQEASGDEEVVKKTWQHLSGHPQLSALGLSSVSLPALRAVFPDIDALSSRGGQGTQNGDARHDDSTAELKRFQTIPSACRHPKVITIDLSAMRSPCAWDKELGKWCADRGIELSSANDGNNILPDETLPTLLTEFEDSFPVPWPKGATLVPRWCLKYTILIRDRGVIADQSWILLCDVLAPSGETKER</sequence>
<evidence type="ECO:0000313" key="2">
    <source>
        <dbReference type="EMBL" id="PWN39351.1"/>
    </source>
</evidence>